<dbReference type="InterPro" id="IPR002102">
    <property type="entry name" value="Cohesin_dom"/>
</dbReference>
<keyword evidence="5" id="KW-1185">Reference proteome</keyword>
<dbReference type="PROSITE" id="PS00018">
    <property type="entry name" value="EF_HAND_1"/>
    <property type="match status" value="2"/>
</dbReference>
<organism evidence="4 5">
    <name type="scientific">Paenibacillus filicis</name>
    <dbReference type="NCBI Taxonomy" id="669464"/>
    <lineage>
        <taxon>Bacteria</taxon>
        <taxon>Bacillati</taxon>
        <taxon>Bacillota</taxon>
        <taxon>Bacilli</taxon>
        <taxon>Bacillales</taxon>
        <taxon>Paenibacillaceae</taxon>
        <taxon>Paenibacillus</taxon>
    </lineage>
</organism>
<sequence>MKKFGLLVVAVFLLLLLNVIPGAKPAQAASASSLDVSVVLHVGDSINLSAGYPHVSWKVTDWNGGATDKASVTSEGVVTAKKPGKVKVTASATDGTNYTGEILITILGDEGKPSAVLNGTVTVTGGEAFDLIYGLRSVAEGIYAQDINLTYDVSKLEFDSATSLKENAISIVNITNQQGKLRILAASLGQSNGNAASGDLIKLHWKVKSDAQPGTADVALASVVVSDGQGVETTLNSETNSHIVIKPASVNKQELLDLITQATEKHDQAVEGTLPGQYKEGSKAALKTAIAAAKSVADNASSTQQAVDQAVTALKTALQTFSDAVNPSNPVTPGDLNGDGKVTIGDIAVIAAAYGKSKTDPDWELYKKADINGDGIVDIADLAAVAAILLQDPVTAP</sequence>
<feature type="chain" id="PRO_5045845589" evidence="1">
    <location>
        <begin position="29"/>
        <end position="397"/>
    </location>
</feature>
<evidence type="ECO:0000313" key="5">
    <source>
        <dbReference type="Proteomes" id="UP001469365"/>
    </source>
</evidence>
<dbReference type="CDD" id="cd08547">
    <property type="entry name" value="Type_II_cohesin"/>
    <property type="match status" value="1"/>
</dbReference>
<protein>
    <submittedName>
        <fullName evidence="4">Cohesin domain-containing protein</fullName>
    </submittedName>
</protein>
<dbReference type="InterPro" id="IPR018247">
    <property type="entry name" value="EF_Hand_1_Ca_BS"/>
</dbReference>
<dbReference type="Gene3D" id="2.60.40.1080">
    <property type="match status" value="1"/>
</dbReference>
<evidence type="ECO:0000256" key="1">
    <source>
        <dbReference type="SAM" id="SignalP"/>
    </source>
</evidence>
<proteinExistence type="predicted"/>
<evidence type="ECO:0000259" key="3">
    <source>
        <dbReference type="PROSITE" id="PS51766"/>
    </source>
</evidence>
<feature type="domain" description="EF-hand" evidence="2">
    <location>
        <begin position="364"/>
        <end position="392"/>
    </location>
</feature>
<comment type="caution">
    <text evidence="4">The sequence shown here is derived from an EMBL/GenBank/DDBJ whole genome shotgun (WGS) entry which is preliminary data.</text>
</comment>
<dbReference type="InterPro" id="IPR016134">
    <property type="entry name" value="Dockerin_dom"/>
</dbReference>
<feature type="signal peptide" evidence="1">
    <location>
        <begin position="1"/>
        <end position="28"/>
    </location>
</feature>
<accession>A0ABU9DMA5</accession>
<feature type="domain" description="Dockerin" evidence="3">
    <location>
        <begin position="329"/>
        <end position="397"/>
    </location>
</feature>
<evidence type="ECO:0000259" key="2">
    <source>
        <dbReference type="PROSITE" id="PS50222"/>
    </source>
</evidence>
<dbReference type="EMBL" id="JBBPCC010000012">
    <property type="protein sequence ID" value="MEK8129996.1"/>
    <property type="molecule type" value="Genomic_DNA"/>
</dbReference>
<dbReference type="CDD" id="cd14254">
    <property type="entry name" value="Dockerin_II"/>
    <property type="match status" value="1"/>
</dbReference>
<dbReference type="Pfam" id="PF00404">
    <property type="entry name" value="Dockerin_1"/>
    <property type="match status" value="1"/>
</dbReference>
<dbReference type="InterPro" id="IPR002105">
    <property type="entry name" value="Dockerin_1_rpt"/>
</dbReference>
<dbReference type="SUPFAM" id="SSF49373">
    <property type="entry name" value="Invasin/intimin cell-adhesion fragments"/>
    <property type="match status" value="1"/>
</dbReference>
<keyword evidence="1" id="KW-0732">Signal</keyword>
<dbReference type="SUPFAM" id="SSF63446">
    <property type="entry name" value="Type I dockerin domain"/>
    <property type="match status" value="1"/>
</dbReference>
<dbReference type="RefSeq" id="WP_341417123.1">
    <property type="nucleotide sequence ID" value="NZ_JBBPCC010000012.1"/>
</dbReference>
<dbReference type="Pfam" id="PF07554">
    <property type="entry name" value="FIVAR"/>
    <property type="match status" value="1"/>
</dbReference>
<dbReference type="PROSITE" id="PS50222">
    <property type="entry name" value="EF_HAND_2"/>
    <property type="match status" value="1"/>
</dbReference>
<dbReference type="Gene3D" id="2.60.40.680">
    <property type="match status" value="1"/>
</dbReference>
<evidence type="ECO:0000313" key="4">
    <source>
        <dbReference type="EMBL" id="MEK8129996.1"/>
    </source>
</evidence>
<dbReference type="Gene3D" id="1.10.1330.10">
    <property type="entry name" value="Dockerin domain"/>
    <property type="match status" value="1"/>
</dbReference>
<dbReference type="Proteomes" id="UP001469365">
    <property type="component" value="Unassembled WGS sequence"/>
</dbReference>
<dbReference type="PROSITE" id="PS51766">
    <property type="entry name" value="DOCKERIN"/>
    <property type="match status" value="1"/>
</dbReference>
<dbReference type="InterPro" id="IPR002048">
    <property type="entry name" value="EF_hand_dom"/>
</dbReference>
<dbReference type="InterPro" id="IPR008965">
    <property type="entry name" value="CBM2/CBM3_carb-bd_dom_sf"/>
</dbReference>
<dbReference type="Gene3D" id="1.20.1270.90">
    <property type="entry name" value="AF1782-like"/>
    <property type="match status" value="1"/>
</dbReference>
<gene>
    <name evidence="4" type="ORF">WMW72_19000</name>
</gene>
<dbReference type="Pfam" id="PF00963">
    <property type="entry name" value="Cohesin"/>
    <property type="match status" value="1"/>
</dbReference>
<dbReference type="SUPFAM" id="SSF49384">
    <property type="entry name" value="Carbohydrate-binding domain"/>
    <property type="match status" value="1"/>
</dbReference>
<name>A0ABU9DMA5_9BACL</name>
<dbReference type="InterPro" id="IPR008964">
    <property type="entry name" value="Invasin/intimin_cell_adhesion"/>
</dbReference>
<dbReference type="InterPro" id="IPR036439">
    <property type="entry name" value="Dockerin_dom_sf"/>
</dbReference>
<reference evidence="4 5" key="1">
    <citation type="submission" date="2024-04" db="EMBL/GenBank/DDBJ databases">
        <title>draft genome sequnece of Paenibacillus filicis.</title>
        <authorList>
            <person name="Kim D.-U."/>
        </authorList>
    </citation>
    <scope>NUCLEOTIDE SEQUENCE [LARGE SCALE GENOMIC DNA]</scope>
    <source>
        <strain evidence="4 5">KACC14197</strain>
    </source>
</reference>